<dbReference type="EMBL" id="LXQA010726295">
    <property type="protein sequence ID" value="MCI67895.1"/>
    <property type="molecule type" value="Genomic_DNA"/>
</dbReference>
<keyword evidence="2" id="KW-1185">Reference proteome</keyword>
<accession>A0A392U810</accession>
<dbReference type="Proteomes" id="UP000265520">
    <property type="component" value="Unassembled WGS sequence"/>
</dbReference>
<evidence type="ECO:0000313" key="2">
    <source>
        <dbReference type="Proteomes" id="UP000265520"/>
    </source>
</evidence>
<name>A0A392U810_9FABA</name>
<reference evidence="1 2" key="1">
    <citation type="journal article" date="2018" name="Front. Plant Sci.">
        <title>Red Clover (Trifolium pratense) and Zigzag Clover (T. medium) - A Picture of Genomic Similarities and Differences.</title>
        <authorList>
            <person name="Dluhosova J."/>
            <person name="Istvanek J."/>
            <person name="Nedelnik J."/>
            <person name="Repkova J."/>
        </authorList>
    </citation>
    <scope>NUCLEOTIDE SEQUENCE [LARGE SCALE GENOMIC DNA]</scope>
    <source>
        <strain evidence="2">cv. 10/8</strain>
        <tissue evidence="1">Leaf</tissue>
    </source>
</reference>
<organism evidence="1 2">
    <name type="scientific">Trifolium medium</name>
    <dbReference type="NCBI Taxonomy" id="97028"/>
    <lineage>
        <taxon>Eukaryota</taxon>
        <taxon>Viridiplantae</taxon>
        <taxon>Streptophyta</taxon>
        <taxon>Embryophyta</taxon>
        <taxon>Tracheophyta</taxon>
        <taxon>Spermatophyta</taxon>
        <taxon>Magnoliopsida</taxon>
        <taxon>eudicotyledons</taxon>
        <taxon>Gunneridae</taxon>
        <taxon>Pentapetalae</taxon>
        <taxon>rosids</taxon>
        <taxon>fabids</taxon>
        <taxon>Fabales</taxon>
        <taxon>Fabaceae</taxon>
        <taxon>Papilionoideae</taxon>
        <taxon>50 kb inversion clade</taxon>
        <taxon>NPAAA clade</taxon>
        <taxon>Hologalegina</taxon>
        <taxon>IRL clade</taxon>
        <taxon>Trifolieae</taxon>
        <taxon>Trifolium</taxon>
    </lineage>
</organism>
<comment type="caution">
    <text evidence="1">The sequence shown here is derived from an EMBL/GenBank/DDBJ whole genome shotgun (WGS) entry which is preliminary data.</text>
</comment>
<evidence type="ECO:0000313" key="1">
    <source>
        <dbReference type="EMBL" id="MCI67895.1"/>
    </source>
</evidence>
<feature type="non-terminal residue" evidence="1">
    <location>
        <position position="57"/>
    </location>
</feature>
<sequence length="57" mass="6324">MGFNGNETQFYGLWFFCEHRSDNGDGDSGERAMVTIGTTKVTTAALDFHGSGLSRWF</sequence>
<protein>
    <submittedName>
        <fullName evidence="1">Uncharacterized protein</fullName>
    </submittedName>
</protein>
<proteinExistence type="predicted"/>
<dbReference type="AlphaFoldDB" id="A0A392U810"/>